<sequence length="247" mass="28156">MTHYRLYYAPGACSLASHIALEEIRRAGLADYATTRLLLPAGDQKKPEFLAVNPRGHVPVLSYRLDGKEGLLSENLAILRFLMRQHPQARLLPTAPELEARGWEWLSWLATDVHSYAFMQVFYPMRYAESLVAQAEVEASGRALLTRYWADLESRLPAQGFALGPGLADQGGEDYFSVVDALLIVFYRWAKRYGFAPQRHYPRWAALSERTLARPSVQAVFEEERINLSDRLPPRPAHLYQIPETEQ</sequence>
<evidence type="ECO:0000313" key="4">
    <source>
        <dbReference type="Proteomes" id="UP000282106"/>
    </source>
</evidence>
<keyword evidence="3" id="KW-0808">Transferase</keyword>
<dbReference type="InParanoid" id="A0A3N0V126"/>
<feature type="domain" description="GST C-terminal" evidence="2">
    <location>
        <begin position="95"/>
        <end position="237"/>
    </location>
</feature>
<dbReference type="CDD" id="cd03057">
    <property type="entry name" value="GST_N_Beta"/>
    <property type="match status" value="1"/>
</dbReference>
<dbReference type="PANTHER" id="PTHR44051">
    <property type="entry name" value="GLUTATHIONE S-TRANSFERASE-RELATED"/>
    <property type="match status" value="1"/>
</dbReference>
<evidence type="ECO:0000259" key="2">
    <source>
        <dbReference type="PROSITE" id="PS50405"/>
    </source>
</evidence>
<dbReference type="FunCoup" id="A0A3N0V126">
    <property type="interactions" value="29"/>
</dbReference>
<dbReference type="GO" id="GO:0016740">
    <property type="term" value="F:transferase activity"/>
    <property type="evidence" value="ECO:0007669"/>
    <property type="project" value="UniProtKB-KW"/>
</dbReference>
<dbReference type="EMBL" id="RJVO01000009">
    <property type="protein sequence ID" value="ROH86489.1"/>
    <property type="molecule type" value="Genomic_DNA"/>
</dbReference>
<dbReference type="InterPro" id="IPR040079">
    <property type="entry name" value="Glutathione_S-Trfase"/>
</dbReference>
<comment type="caution">
    <text evidence="3">The sequence shown here is derived from an EMBL/GenBank/DDBJ whole genome shotgun (WGS) entry which is preliminary data.</text>
</comment>
<organism evidence="3 4">
    <name type="scientific">Stagnimonas aquatica</name>
    <dbReference type="NCBI Taxonomy" id="2689987"/>
    <lineage>
        <taxon>Bacteria</taxon>
        <taxon>Pseudomonadati</taxon>
        <taxon>Pseudomonadota</taxon>
        <taxon>Gammaproteobacteria</taxon>
        <taxon>Nevskiales</taxon>
        <taxon>Nevskiaceae</taxon>
        <taxon>Stagnimonas</taxon>
    </lineage>
</organism>
<dbReference type="PROSITE" id="PS50405">
    <property type="entry name" value="GST_CTER"/>
    <property type="match status" value="1"/>
</dbReference>
<dbReference type="Gene3D" id="3.40.30.10">
    <property type="entry name" value="Glutaredoxin"/>
    <property type="match status" value="1"/>
</dbReference>
<evidence type="ECO:0000259" key="1">
    <source>
        <dbReference type="PROSITE" id="PS50404"/>
    </source>
</evidence>
<dbReference type="SFLD" id="SFLDS00019">
    <property type="entry name" value="Glutathione_Transferase_(cytos"/>
    <property type="match status" value="1"/>
</dbReference>
<dbReference type="Proteomes" id="UP000282106">
    <property type="component" value="Unassembled WGS sequence"/>
</dbReference>
<dbReference type="Pfam" id="PF13409">
    <property type="entry name" value="GST_N_2"/>
    <property type="match status" value="1"/>
</dbReference>
<name>A0A3N0V126_9GAMM</name>
<dbReference type="InterPro" id="IPR004045">
    <property type="entry name" value="Glutathione_S-Trfase_N"/>
</dbReference>
<protein>
    <submittedName>
        <fullName evidence="3">Glutathione S-transferase</fullName>
    </submittedName>
</protein>
<gene>
    <name evidence="3" type="ORF">ED208_15760</name>
</gene>
<feature type="domain" description="GST N-terminal" evidence="1">
    <location>
        <begin position="2"/>
        <end position="90"/>
    </location>
</feature>
<reference evidence="3 4" key="1">
    <citation type="submission" date="2018-10" db="EMBL/GenBank/DDBJ databases">
        <authorList>
            <person name="Chen W.-M."/>
        </authorList>
    </citation>
    <scope>NUCLEOTIDE SEQUENCE [LARGE SCALE GENOMIC DNA]</scope>
    <source>
        <strain evidence="3 4">THS-13</strain>
    </source>
</reference>
<proteinExistence type="predicted"/>
<dbReference type="InterPro" id="IPR036282">
    <property type="entry name" value="Glutathione-S-Trfase_C_sf"/>
</dbReference>
<dbReference type="SUPFAM" id="SSF52833">
    <property type="entry name" value="Thioredoxin-like"/>
    <property type="match status" value="1"/>
</dbReference>
<dbReference type="SFLD" id="SFLDG00358">
    <property type="entry name" value="Main_(cytGST)"/>
    <property type="match status" value="1"/>
</dbReference>
<dbReference type="PROSITE" id="PS50404">
    <property type="entry name" value="GST_NTER"/>
    <property type="match status" value="1"/>
</dbReference>
<dbReference type="Gene3D" id="1.20.1050.10">
    <property type="match status" value="1"/>
</dbReference>
<dbReference type="InterPro" id="IPR036249">
    <property type="entry name" value="Thioredoxin-like_sf"/>
</dbReference>
<dbReference type="AlphaFoldDB" id="A0A3N0V126"/>
<dbReference type="SUPFAM" id="SSF47616">
    <property type="entry name" value="GST C-terminal domain-like"/>
    <property type="match status" value="1"/>
</dbReference>
<dbReference type="PANTHER" id="PTHR44051:SF8">
    <property type="entry name" value="GLUTATHIONE S-TRANSFERASE GSTA"/>
    <property type="match status" value="1"/>
</dbReference>
<dbReference type="InterPro" id="IPR010987">
    <property type="entry name" value="Glutathione-S-Trfase_C-like"/>
</dbReference>
<evidence type="ECO:0000313" key="3">
    <source>
        <dbReference type="EMBL" id="ROH86489.1"/>
    </source>
</evidence>
<dbReference type="RefSeq" id="WP_123212884.1">
    <property type="nucleotide sequence ID" value="NZ_RJVO01000009.1"/>
</dbReference>
<accession>A0A3N0V126</accession>
<keyword evidence="4" id="KW-1185">Reference proteome</keyword>